<dbReference type="EMBL" id="CP015839">
    <property type="protein sequence ID" value="ANG63417.1"/>
    <property type="molecule type" value="Genomic_DNA"/>
</dbReference>
<evidence type="ECO:0000256" key="2">
    <source>
        <dbReference type="SAM" id="Phobius"/>
    </source>
</evidence>
<dbReference type="Pfam" id="PF11169">
    <property type="entry name" value="DUF2956"/>
    <property type="match status" value="1"/>
</dbReference>
<keyword evidence="2" id="KW-0812">Transmembrane</keyword>
<feature type="transmembrane region" description="Helical" evidence="2">
    <location>
        <begin position="91"/>
        <end position="110"/>
    </location>
</feature>
<evidence type="ECO:0000313" key="4">
    <source>
        <dbReference type="Proteomes" id="UP000078070"/>
    </source>
</evidence>
<dbReference type="AlphaFoldDB" id="A0A1A9EZU9"/>
<evidence type="ECO:0000256" key="1">
    <source>
        <dbReference type="SAM" id="MobiDB-lite"/>
    </source>
</evidence>
<proteinExistence type="predicted"/>
<evidence type="ECO:0008006" key="5">
    <source>
        <dbReference type="Google" id="ProtNLM"/>
    </source>
</evidence>
<dbReference type="Proteomes" id="UP000078070">
    <property type="component" value="Chromosome"/>
</dbReference>
<dbReference type="OrthoDB" id="5600789at2"/>
<feature type="region of interest" description="Disordered" evidence="1">
    <location>
        <begin position="1"/>
        <end position="34"/>
    </location>
</feature>
<reference evidence="3 4" key="2">
    <citation type="journal article" date="2018" name="Int. J. Syst. Evol. Microbiol.">
        <title>Marinobacterium aestuarii sp. nov., a benzene-degrading marine bacterium isolated from estuary sediment.</title>
        <authorList>
            <person name="Bae S.S."/>
            <person name="Jung J."/>
            <person name="Chung D."/>
            <person name="Baek K."/>
        </authorList>
    </citation>
    <scope>NUCLEOTIDE SEQUENCE [LARGE SCALE GENOMIC DNA]</scope>
    <source>
        <strain evidence="3 4">ST58-10</strain>
    </source>
</reference>
<protein>
    <recommendedName>
        <fullName evidence="5">DUF2956 domain-containing protein</fullName>
    </recommendedName>
</protein>
<feature type="region of interest" description="Disordered" evidence="1">
    <location>
        <begin position="50"/>
        <end position="88"/>
    </location>
</feature>
<accession>A0A1A9EZU9</accession>
<dbReference type="STRING" id="1821621.A8C75_13685"/>
<keyword evidence="2" id="KW-0472">Membrane</keyword>
<reference evidence="4" key="1">
    <citation type="submission" date="2016-05" db="EMBL/GenBank/DDBJ databases">
        <authorList>
            <person name="Baek K."/>
            <person name="Yang S.-J."/>
        </authorList>
    </citation>
    <scope>NUCLEOTIDE SEQUENCE [LARGE SCALE GENOMIC DNA]</scope>
    <source>
        <strain evidence="4">ST58-10</strain>
    </source>
</reference>
<keyword evidence="4" id="KW-1185">Reference proteome</keyword>
<keyword evidence="2" id="KW-1133">Transmembrane helix</keyword>
<gene>
    <name evidence="3" type="ORF">A8C75_13685</name>
</gene>
<dbReference type="KEGG" id="mars:A8C75_13685"/>
<dbReference type="RefSeq" id="WP_067383360.1">
    <property type="nucleotide sequence ID" value="NZ_CP015839.1"/>
</dbReference>
<evidence type="ECO:0000313" key="3">
    <source>
        <dbReference type="EMBL" id="ANG63417.1"/>
    </source>
</evidence>
<dbReference type="InterPro" id="IPR021339">
    <property type="entry name" value="DUF2956"/>
</dbReference>
<sequence>MVRYSKQKAPSPETQDEAQKIARATQQPGQTKEQTRLIAKGIQRGIDEYKKQHKAKSRELNKRVKQVKAQGQTADAEEQPQETESPGRPALLPWILLVLSWVLFAGFVMLKP</sequence>
<name>A0A1A9EZU9_9GAMM</name>
<organism evidence="3 4">
    <name type="scientific">Marinobacterium aestuarii</name>
    <dbReference type="NCBI Taxonomy" id="1821621"/>
    <lineage>
        <taxon>Bacteria</taxon>
        <taxon>Pseudomonadati</taxon>
        <taxon>Pseudomonadota</taxon>
        <taxon>Gammaproteobacteria</taxon>
        <taxon>Oceanospirillales</taxon>
        <taxon>Oceanospirillaceae</taxon>
        <taxon>Marinobacterium</taxon>
    </lineage>
</organism>